<dbReference type="RefSeq" id="WP_008845374.1">
    <property type="nucleotide sequence ID" value="NZ_BAEN01000059.1"/>
</dbReference>
<keyword evidence="1" id="KW-0812">Transmembrane</keyword>
<dbReference type="Proteomes" id="UP000006334">
    <property type="component" value="Unassembled WGS sequence"/>
</dbReference>
<evidence type="ECO:0000313" key="2">
    <source>
        <dbReference type="EMBL" id="GAC15569.1"/>
    </source>
</evidence>
<keyword evidence="1" id="KW-1133">Transmembrane helix</keyword>
<feature type="transmembrane region" description="Helical" evidence="1">
    <location>
        <begin position="6"/>
        <end position="29"/>
    </location>
</feature>
<evidence type="ECO:0000256" key="1">
    <source>
        <dbReference type="SAM" id="Phobius"/>
    </source>
</evidence>
<dbReference type="eggNOG" id="ENOG503160U">
    <property type="taxonomic scope" value="Bacteria"/>
</dbReference>
<organism evidence="2 3">
    <name type="scientific">Aliiglaciecola lipolytica E3</name>
    <dbReference type="NCBI Taxonomy" id="1127673"/>
    <lineage>
        <taxon>Bacteria</taxon>
        <taxon>Pseudomonadati</taxon>
        <taxon>Pseudomonadota</taxon>
        <taxon>Gammaproteobacteria</taxon>
        <taxon>Alteromonadales</taxon>
        <taxon>Alteromonadaceae</taxon>
        <taxon>Aliiglaciecola</taxon>
    </lineage>
</organism>
<comment type="caution">
    <text evidence="2">The sequence shown here is derived from an EMBL/GenBank/DDBJ whole genome shotgun (WGS) entry which is preliminary data.</text>
</comment>
<accession>K6X4L0</accession>
<sequence>MMKKWLTPISIFVLVWMSLSLLNLLWINYTTVASLKSRLNTEFLEIEQVKTYSSNMLEDFKQQIETRLRLDLADISPSSYLTIQKNCRVVKAEVVSQTEAAKLKNSWKQINITIAPYDLVAGISVGCEIKWGNLLGLNFMFAALMFLAVYYLPRPLSTHQRHWYKSLTESGYSRKKATRLSHRIYQFSAGQLQIFNFLRNQSDDDIDVISQWCMQNIPSEMSLKQVNWFYIACDDYQQKEHALKIAIHDDVIEFDTSESLVTIHGLPLKLPKTPYFYFLWYAQKRLKGDGWQINPATNRPDKVAALELIQLMQQYGGHGKAINDLEVQGLTSKKLDQNRNKIKDELHHYLGDKLAENYLFESRRDAKSQRYWYRTHFDKTQIVIN</sequence>
<feature type="transmembrane region" description="Helical" evidence="1">
    <location>
        <begin position="134"/>
        <end position="152"/>
    </location>
</feature>
<keyword evidence="3" id="KW-1185">Reference proteome</keyword>
<evidence type="ECO:0000313" key="3">
    <source>
        <dbReference type="Proteomes" id="UP000006334"/>
    </source>
</evidence>
<proteinExistence type="predicted"/>
<dbReference type="OrthoDB" id="5732380at2"/>
<name>K6X4L0_9ALTE</name>
<keyword evidence="1" id="KW-0472">Membrane</keyword>
<dbReference type="AlphaFoldDB" id="K6X4L0"/>
<dbReference type="EMBL" id="BAEN01000059">
    <property type="protein sequence ID" value="GAC15569.1"/>
    <property type="molecule type" value="Genomic_DNA"/>
</dbReference>
<gene>
    <name evidence="2" type="ORF">GLIP_2948</name>
</gene>
<dbReference type="STRING" id="1127673.GLIP_2948"/>
<reference evidence="2 3" key="1">
    <citation type="journal article" date="2017" name="Antonie Van Leeuwenhoek">
        <title>Rhizobium rhizosphaerae sp. nov., a novel species isolated from rice rhizosphere.</title>
        <authorList>
            <person name="Zhao J.J."/>
            <person name="Zhang J."/>
            <person name="Zhang R.J."/>
            <person name="Zhang C.W."/>
            <person name="Yin H.Q."/>
            <person name="Zhang X.X."/>
        </authorList>
    </citation>
    <scope>NUCLEOTIDE SEQUENCE [LARGE SCALE GENOMIC DNA]</scope>
    <source>
        <strain evidence="2 3">E3</strain>
    </source>
</reference>
<protein>
    <submittedName>
        <fullName evidence="2">Uncharacterized protein</fullName>
    </submittedName>
</protein>